<dbReference type="Gene3D" id="3.10.20.10">
    <property type="match status" value="1"/>
</dbReference>
<sequence>MGAPHRARAHSIQIIKVEEVKAVNTRRPQVKQFHDARPVSRCLRESNINP</sequence>
<evidence type="ECO:0000313" key="1">
    <source>
        <dbReference type="EMBL" id="RZC35342.1"/>
    </source>
</evidence>
<dbReference type="SUPFAM" id="SSF160374">
    <property type="entry name" value="RplX-like"/>
    <property type="match status" value="1"/>
</dbReference>
<evidence type="ECO:0000313" key="2">
    <source>
        <dbReference type="Proteomes" id="UP000292052"/>
    </source>
</evidence>
<name>A0A482VQZ3_ASBVE</name>
<organism evidence="1 2">
    <name type="scientific">Asbolus verrucosus</name>
    <name type="common">Desert ironclad beetle</name>
    <dbReference type="NCBI Taxonomy" id="1661398"/>
    <lineage>
        <taxon>Eukaryota</taxon>
        <taxon>Metazoa</taxon>
        <taxon>Ecdysozoa</taxon>
        <taxon>Arthropoda</taxon>
        <taxon>Hexapoda</taxon>
        <taxon>Insecta</taxon>
        <taxon>Pterygota</taxon>
        <taxon>Neoptera</taxon>
        <taxon>Endopterygota</taxon>
        <taxon>Coleoptera</taxon>
        <taxon>Polyphaga</taxon>
        <taxon>Cucujiformia</taxon>
        <taxon>Tenebrionidae</taxon>
        <taxon>Pimeliinae</taxon>
        <taxon>Asbolus</taxon>
    </lineage>
</organism>
<gene>
    <name evidence="1" type="ORF">BDFB_009143</name>
</gene>
<protein>
    <submittedName>
        <fullName evidence="1">Ribosomal L18ae domain containing protein</fullName>
    </submittedName>
</protein>
<accession>A0A482VQZ3</accession>
<reference evidence="1 2" key="1">
    <citation type="submission" date="2017-03" db="EMBL/GenBank/DDBJ databases">
        <title>Genome of the blue death feigning beetle - Asbolus verrucosus.</title>
        <authorList>
            <person name="Rider S.D."/>
        </authorList>
    </citation>
    <scope>NUCLEOTIDE SEQUENCE [LARGE SCALE GENOMIC DNA]</scope>
    <source>
        <strain evidence="1">Butters</strain>
        <tissue evidence="1">Head and leg muscle</tissue>
    </source>
</reference>
<keyword evidence="2" id="KW-1185">Reference proteome</keyword>
<comment type="caution">
    <text evidence="1">The sequence shown here is derived from an EMBL/GenBank/DDBJ whole genome shotgun (WGS) entry which is preliminary data.</text>
</comment>
<proteinExistence type="predicted"/>
<dbReference type="OrthoDB" id="1294322at2759"/>
<dbReference type="Proteomes" id="UP000292052">
    <property type="component" value="Unassembled WGS sequence"/>
</dbReference>
<dbReference type="AlphaFoldDB" id="A0A482VQZ3"/>
<dbReference type="EMBL" id="QDEB01071852">
    <property type="protein sequence ID" value="RZC35342.1"/>
    <property type="molecule type" value="Genomic_DNA"/>
</dbReference>
<dbReference type="STRING" id="1661398.A0A482VQZ3"/>